<evidence type="ECO:0000313" key="3">
    <source>
        <dbReference type="Proteomes" id="UP000257109"/>
    </source>
</evidence>
<evidence type="ECO:0000313" key="2">
    <source>
        <dbReference type="EMBL" id="RDX66888.1"/>
    </source>
</evidence>
<accession>A0A371ELF9</accession>
<comment type="caution">
    <text evidence="2">The sequence shown here is derived from an EMBL/GenBank/DDBJ whole genome shotgun (WGS) entry which is preliminary data.</text>
</comment>
<dbReference type="InterPro" id="IPR013103">
    <property type="entry name" value="RVT_2"/>
</dbReference>
<gene>
    <name evidence="2" type="ORF">CR513_54299</name>
</gene>
<sequence>MLHLGMMLPHVNGSSKCFHMKDLGKLKYFLGLELSHGNTCLFLCQHKYTVDILKECGMLDCKPCGIPMEHHGLSAEVGKSYPNPSQYTHLIDCLIYLTITRQQIVYSDRL</sequence>
<feature type="domain" description="Reverse transcriptase Ty1/copia-type" evidence="1">
    <location>
        <begin position="16"/>
        <end position="69"/>
    </location>
</feature>
<evidence type="ECO:0000259" key="1">
    <source>
        <dbReference type="Pfam" id="PF07727"/>
    </source>
</evidence>
<proteinExistence type="predicted"/>
<dbReference type="Proteomes" id="UP000257109">
    <property type="component" value="Unassembled WGS sequence"/>
</dbReference>
<protein>
    <submittedName>
        <fullName evidence="2">Mitochondrial protein</fullName>
    </submittedName>
</protein>
<dbReference type="OrthoDB" id="128382at2759"/>
<reference evidence="2" key="1">
    <citation type="submission" date="2018-05" db="EMBL/GenBank/DDBJ databases">
        <title>Draft genome of Mucuna pruriens seed.</title>
        <authorList>
            <person name="Nnadi N.E."/>
            <person name="Vos R."/>
            <person name="Hasami M.H."/>
            <person name="Devisetty U.K."/>
            <person name="Aguiy J.C."/>
        </authorList>
    </citation>
    <scope>NUCLEOTIDE SEQUENCE [LARGE SCALE GENOMIC DNA]</scope>
    <source>
        <strain evidence="2">JCA_2017</strain>
    </source>
</reference>
<dbReference type="Pfam" id="PF07727">
    <property type="entry name" value="RVT_2"/>
    <property type="match status" value="1"/>
</dbReference>
<name>A0A371ELF9_MUCPR</name>
<feature type="non-terminal residue" evidence="2">
    <location>
        <position position="1"/>
    </location>
</feature>
<organism evidence="2 3">
    <name type="scientific">Mucuna pruriens</name>
    <name type="common">Velvet bean</name>
    <name type="synonym">Dolichos pruriens</name>
    <dbReference type="NCBI Taxonomy" id="157652"/>
    <lineage>
        <taxon>Eukaryota</taxon>
        <taxon>Viridiplantae</taxon>
        <taxon>Streptophyta</taxon>
        <taxon>Embryophyta</taxon>
        <taxon>Tracheophyta</taxon>
        <taxon>Spermatophyta</taxon>
        <taxon>Magnoliopsida</taxon>
        <taxon>eudicotyledons</taxon>
        <taxon>Gunneridae</taxon>
        <taxon>Pentapetalae</taxon>
        <taxon>rosids</taxon>
        <taxon>fabids</taxon>
        <taxon>Fabales</taxon>
        <taxon>Fabaceae</taxon>
        <taxon>Papilionoideae</taxon>
        <taxon>50 kb inversion clade</taxon>
        <taxon>NPAAA clade</taxon>
        <taxon>indigoferoid/millettioid clade</taxon>
        <taxon>Phaseoleae</taxon>
        <taxon>Mucuna</taxon>
    </lineage>
</organism>
<keyword evidence="3" id="KW-1185">Reference proteome</keyword>
<dbReference type="EMBL" id="QJKJ01013228">
    <property type="protein sequence ID" value="RDX66888.1"/>
    <property type="molecule type" value="Genomic_DNA"/>
</dbReference>
<dbReference type="AlphaFoldDB" id="A0A371ELF9"/>